<protein>
    <submittedName>
        <fullName evidence="1">Uncharacterized protein</fullName>
    </submittedName>
</protein>
<organism evidence="1">
    <name type="scientific">viral metagenome</name>
    <dbReference type="NCBI Taxonomy" id="1070528"/>
    <lineage>
        <taxon>unclassified sequences</taxon>
        <taxon>metagenomes</taxon>
        <taxon>organismal metagenomes</taxon>
    </lineage>
</organism>
<gene>
    <name evidence="1" type="ORF">MM415A04315_0012</name>
</gene>
<sequence>MEIWIPKKDEIEHKLRQMADKIKASKTIAEIEQYLGDEFSDLDCHIINRANIERGNIKE</sequence>
<reference evidence="1" key="1">
    <citation type="submission" date="2020-03" db="EMBL/GenBank/DDBJ databases">
        <title>The deep terrestrial virosphere.</title>
        <authorList>
            <person name="Holmfeldt K."/>
            <person name="Nilsson E."/>
            <person name="Simone D."/>
            <person name="Lopez-Fernandez M."/>
            <person name="Wu X."/>
            <person name="de Brujin I."/>
            <person name="Lundin D."/>
            <person name="Andersson A."/>
            <person name="Bertilsson S."/>
            <person name="Dopson M."/>
        </authorList>
    </citation>
    <scope>NUCLEOTIDE SEQUENCE</scope>
    <source>
        <strain evidence="1">MM415A04315</strain>
    </source>
</reference>
<name>A0A6M3JJ17_9ZZZZ</name>
<proteinExistence type="predicted"/>
<dbReference type="EMBL" id="MT141735">
    <property type="protein sequence ID" value="QJA69780.1"/>
    <property type="molecule type" value="Genomic_DNA"/>
</dbReference>
<accession>A0A6M3JJ17</accession>
<dbReference type="AlphaFoldDB" id="A0A6M3JJ17"/>
<evidence type="ECO:0000313" key="1">
    <source>
        <dbReference type="EMBL" id="QJA69780.1"/>
    </source>
</evidence>